<evidence type="ECO:0000256" key="4">
    <source>
        <dbReference type="ARBA" id="ARBA00022989"/>
    </source>
</evidence>
<feature type="transmembrane region" description="Helical" evidence="6">
    <location>
        <begin position="362"/>
        <end position="380"/>
    </location>
</feature>
<dbReference type="Proteomes" id="UP000823485">
    <property type="component" value="Unassembled WGS sequence"/>
</dbReference>
<feature type="transmembrane region" description="Helical" evidence="6">
    <location>
        <begin position="451"/>
        <end position="470"/>
    </location>
</feature>
<dbReference type="Pfam" id="PF01943">
    <property type="entry name" value="Polysacc_synt"/>
    <property type="match status" value="1"/>
</dbReference>
<feature type="transmembrane region" description="Helical" evidence="6">
    <location>
        <begin position="332"/>
        <end position="355"/>
    </location>
</feature>
<feature type="transmembrane region" description="Helical" evidence="6">
    <location>
        <begin position="386"/>
        <end position="405"/>
    </location>
</feature>
<comment type="subcellular location">
    <subcellularLocation>
        <location evidence="1">Cell membrane</location>
        <topology evidence="1">Multi-pass membrane protein</topology>
    </subcellularLocation>
</comment>
<keyword evidence="2" id="KW-1003">Cell membrane</keyword>
<evidence type="ECO:0000256" key="5">
    <source>
        <dbReference type="ARBA" id="ARBA00023136"/>
    </source>
</evidence>
<dbReference type="EMBL" id="JAFBFH010000011">
    <property type="protein sequence ID" value="MBM7714955.1"/>
    <property type="molecule type" value="Genomic_DNA"/>
</dbReference>
<accession>A0ABS2R5M4</accession>
<evidence type="ECO:0000256" key="6">
    <source>
        <dbReference type="SAM" id="Phobius"/>
    </source>
</evidence>
<evidence type="ECO:0000256" key="2">
    <source>
        <dbReference type="ARBA" id="ARBA00022475"/>
    </source>
</evidence>
<dbReference type="RefSeq" id="WP_205179207.1">
    <property type="nucleotide sequence ID" value="NZ_JAFBFH010000011.1"/>
</dbReference>
<name>A0ABS2R5M4_9BACI</name>
<dbReference type="InterPro" id="IPR002797">
    <property type="entry name" value="Polysacc_synth"/>
</dbReference>
<feature type="transmembrane region" description="Helical" evidence="6">
    <location>
        <begin position="421"/>
        <end position="439"/>
    </location>
</feature>
<keyword evidence="3 6" id="KW-0812">Transmembrane</keyword>
<evidence type="ECO:0000256" key="3">
    <source>
        <dbReference type="ARBA" id="ARBA00022692"/>
    </source>
</evidence>
<evidence type="ECO:0000313" key="7">
    <source>
        <dbReference type="EMBL" id="MBM7714955.1"/>
    </source>
</evidence>
<dbReference type="PANTHER" id="PTHR30250:SF11">
    <property type="entry name" value="O-ANTIGEN TRANSPORTER-RELATED"/>
    <property type="match status" value="1"/>
</dbReference>
<feature type="transmembrane region" description="Helical" evidence="6">
    <location>
        <begin position="216"/>
        <end position="240"/>
    </location>
</feature>
<comment type="caution">
    <text evidence="7">The sequence shown here is derived from an EMBL/GenBank/DDBJ whole genome shotgun (WGS) entry which is preliminary data.</text>
</comment>
<feature type="transmembrane region" description="Helical" evidence="6">
    <location>
        <begin position="50"/>
        <end position="72"/>
    </location>
</feature>
<feature type="transmembrane region" description="Helical" evidence="6">
    <location>
        <begin position="252"/>
        <end position="270"/>
    </location>
</feature>
<feature type="transmembrane region" description="Helical" evidence="6">
    <location>
        <begin position="152"/>
        <end position="174"/>
    </location>
</feature>
<feature type="transmembrane region" description="Helical" evidence="6">
    <location>
        <begin position="12"/>
        <end position="30"/>
    </location>
</feature>
<evidence type="ECO:0000256" key="1">
    <source>
        <dbReference type="ARBA" id="ARBA00004651"/>
    </source>
</evidence>
<dbReference type="PANTHER" id="PTHR30250">
    <property type="entry name" value="PST FAMILY PREDICTED COLANIC ACID TRANSPORTER"/>
    <property type="match status" value="1"/>
</dbReference>
<dbReference type="InterPro" id="IPR050833">
    <property type="entry name" value="Poly_Biosynth_Transport"/>
</dbReference>
<feature type="transmembrane region" description="Helical" evidence="6">
    <location>
        <begin position="290"/>
        <end position="312"/>
    </location>
</feature>
<keyword evidence="5 6" id="KW-0472">Membrane</keyword>
<proteinExistence type="predicted"/>
<protein>
    <submittedName>
        <fullName evidence="7">O-antigen/teichoic acid export membrane protein</fullName>
    </submittedName>
</protein>
<keyword evidence="4 6" id="KW-1133">Transmembrane helix</keyword>
<organism evidence="7 8">
    <name type="scientific">Siminovitchia thermophila</name>
    <dbReference type="NCBI Taxonomy" id="1245522"/>
    <lineage>
        <taxon>Bacteria</taxon>
        <taxon>Bacillati</taxon>
        <taxon>Bacillota</taxon>
        <taxon>Bacilli</taxon>
        <taxon>Bacillales</taxon>
        <taxon>Bacillaceae</taxon>
        <taxon>Siminovitchia</taxon>
    </lineage>
</organism>
<evidence type="ECO:0000313" key="8">
    <source>
        <dbReference type="Proteomes" id="UP000823485"/>
    </source>
</evidence>
<keyword evidence="8" id="KW-1185">Reference proteome</keyword>
<gene>
    <name evidence="7" type="ORF">JOC94_001927</name>
</gene>
<feature type="transmembrane region" description="Helical" evidence="6">
    <location>
        <begin position="180"/>
        <end position="204"/>
    </location>
</feature>
<reference evidence="7 8" key="1">
    <citation type="submission" date="2021-01" db="EMBL/GenBank/DDBJ databases">
        <title>Genomic Encyclopedia of Type Strains, Phase IV (KMG-IV): sequencing the most valuable type-strain genomes for metagenomic binning, comparative biology and taxonomic classification.</title>
        <authorList>
            <person name="Goeker M."/>
        </authorList>
    </citation>
    <scope>NUCLEOTIDE SEQUENCE [LARGE SCALE GENOMIC DNA]</scope>
    <source>
        <strain evidence="7 8">DSM 105453</strain>
    </source>
</reference>
<feature type="transmembrane region" description="Helical" evidence="6">
    <location>
        <begin position="92"/>
        <end position="116"/>
    </location>
</feature>
<sequence length="473" mass="53684">MFKQIKRLGGDSLLFALMNVGTKLIAFLMLPVYTHYLSPGEMGIMENIDAISSILTFVIIFGTDSALAYFFYSTDNKELKERYVQTVLSFRLYLASLFLIVFLLFAKPLSFLLLGMSGYEKLFYLTGIILVFEAITTVILTYFRFQFKSLKVVIYTVLQLGAVAVISFLLLKYFSYNVDAIFWARFYSLILISIALFSTLSKLLRIKIEKDLLKKLLVYGAPLVPASLAFWVITFSNRIFLTKFESLDSVGIYGIAMKIGMVITLLTSSVQMAWRPYSMSIREKPDADRIYAGIFYIIFIIGMLGITMVAQLSPLILKMMMINPEYIEARNYIAFLSMSSFLSFYYLIISVGLFLKEKTGAISKYVGISAVISVILNIVLIPLFSIWGAVAALIISYLFVNVIIFKKSQEVYYIPVKPGKMIIVYLATLISIGMITFLYNNPQLNAILHVVPWFLLLGSIYLTGIWKAIFDKK</sequence>
<feature type="transmembrane region" description="Helical" evidence="6">
    <location>
        <begin position="122"/>
        <end position="145"/>
    </location>
</feature>